<dbReference type="STRING" id="35570.A0A1I8NSV5"/>
<accession>A0A1I8NSV5</accession>
<evidence type="ECO:0000313" key="4">
    <source>
        <dbReference type="EnsemblMetazoa" id="SCAU001724-PA"/>
    </source>
</evidence>
<name>A0A1I8NSV5_STOCA</name>
<sequence length="321" mass="36795">MATDVSISYSEVRIPVPWGHIAGRWYGDQNERPILALHGWQDNCGSFAKLAPLIAPYRSLLCVDLPGHGHSSHLPIGILYHNVEFVRVILRLMEIYKWKKVSLMGHSMGGSVAFHFAAFYPDRVDMVISLDIIKNFFWQPKVMPTVWAHTMEKALKDNDRLLNSDNSEPPSYTFRECEKLLYEGSQQSVDLENCKYILERNISKSELFPDKYYFSRDGRVKYLAEFNPDMQLSLVMGKRICKHSIPYLVIKGGKSTNISAVASELDDCMIKNNANFESFIYAEGTHHLHLNHPKPVAQMIIGFLQKHEHQPQQSQMVKAKL</sequence>
<evidence type="ECO:0000256" key="1">
    <source>
        <dbReference type="ARBA" id="ARBA00008645"/>
    </source>
</evidence>
<dbReference type="GO" id="GO:0016787">
    <property type="term" value="F:hydrolase activity"/>
    <property type="evidence" value="ECO:0007669"/>
    <property type="project" value="UniProtKB-KW"/>
</dbReference>
<dbReference type="InterPro" id="IPR000073">
    <property type="entry name" value="AB_hydrolase_1"/>
</dbReference>
<feature type="domain" description="AB hydrolase-1" evidence="3">
    <location>
        <begin position="33"/>
        <end position="141"/>
    </location>
</feature>
<dbReference type="Pfam" id="PF00561">
    <property type="entry name" value="Abhydrolase_1"/>
    <property type="match status" value="1"/>
</dbReference>
<keyword evidence="5" id="KW-1185">Reference proteome</keyword>
<evidence type="ECO:0000256" key="2">
    <source>
        <dbReference type="ARBA" id="ARBA00022801"/>
    </source>
</evidence>
<dbReference type="EnsemblMetazoa" id="SCAU001724-RA">
    <property type="protein sequence ID" value="SCAU001724-PA"/>
    <property type="gene ID" value="SCAU001724"/>
</dbReference>
<dbReference type="PANTHER" id="PTHR43798:SF14">
    <property type="entry name" value="SERINE HYDROLASE-LIKE PROTEIN DDB_G0286239"/>
    <property type="match status" value="1"/>
</dbReference>
<dbReference type="PANTHER" id="PTHR43798">
    <property type="entry name" value="MONOACYLGLYCEROL LIPASE"/>
    <property type="match status" value="1"/>
</dbReference>
<proteinExistence type="inferred from homology"/>
<dbReference type="InterPro" id="IPR050266">
    <property type="entry name" value="AB_hydrolase_sf"/>
</dbReference>
<dbReference type="Gene3D" id="3.40.50.1820">
    <property type="entry name" value="alpha/beta hydrolase"/>
    <property type="match status" value="1"/>
</dbReference>
<dbReference type="AlphaFoldDB" id="A0A1I8NSV5"/>
<organism evidence="4 5">
    <name type="scientific">Stomoxys calcitrans</name>
    <name type="common">Stable fly</name>
    <name type="synonym">Conops calcitrans</name>
    <dbReference type="NCBI Taxonomy" id="35570"/>
    <lineage>
        <taxon>Eukaryota</taxon>
        <taxon>Metazoa</taxon>
        <taxon>Ecdysozoa</taxon>
        <taxon>Arthropoda</taxon>
        <taxon>Hexapoda</taxon>
        <taxon>Insecta</taxon>
        <taxon>Pterygota</taxon>
        <taxon>Neoptera</taxon>
        <taxon>Endopterygota</taxon>
        <taxon>Diptera</taxon>
        <taxon>Brachycera</taxon>
        <taxon>Muscomorpha</taxon>
        <taxon>Muscoidea</taxon>
        <taxon>Muscidae</taxon>
        <taxon>Stomoxys</taxon>
    </lineage>
</organism>
<dbReference type="GO" id="GO:0016020">
    <property type="term" value="C:membrane"/>
    <property type="evidence" value="ECO:0007669"/>
    <property type="project" value="TreeGrafter"/>
</dbReference>
<comment type="similarity">
    <text evidence="1">Belongs to the AB hydrolase superfamily.</text>
</comment>
<dbReference type="KEGG" id="scac:106086775"/>
<dbReference type="InterPro" id="IPR029058">
    <property type="entry name" value="AB_hydrolase_fold"/>
</dbReference>
<dbReference type="OrthoDB" id="190201at2759"/>
<dbReference type="InterPro" id="IPR000639">
    <property type="entry name" value="Epox_hydrolase-like"/>
</dbReference>
<dbReference type="PRINTS" id="PR00412">
    <property type="entry name" value="EPOXHYDRLASE"/>
</dbReference>
<evidence type="ECO:0000313" key="5">
    <source>
        <dbReference type="Proteomes" id="UP000095300"/>
    </source>
</evidence>
<gene>
    <name evidence="4" type="primary">106086775</name>
</gene>
<keyword evidence="2" id="KW-0378">Hydrolase</keyword>
<protein>
    <recommendedName>
        <fullName evidence="3">AB hydrolase-1 domain-containing protein</fullName>
    </recommendedName>
</protein>
<evidence type="ECO:0000259" key="3">
    <source>
        <dbReference type="Pfam" id="PF00561"/>
    </source>
</evidence>
<dbReference type="VEuPathDB" id="VectorBase:SCAU001724"/>
<dbReference type="PRINTS" id="PR00111">
    <property type="entry name" value="ABHYDROLASE"/>
</dbReference>
<dbReference type="SUPFAM" id="SSF53474">
    <property type="entry name" value="alpha/beta-Hydrolases"/>
    <property type="match status" value="1"/>
</dbReference>
<dbReference type="Proteomes" id="UP000095300">
    <property type="component" value="Unassembled WGS sequence"/>
</dbReference>
<reference evidence="4" key="1">
    <citation type="submission" date="2020-05" db="UniProtKB">
        <authorList>
            <consortium name="EnsemblMetazoa"/>
        </authorList>
    </citation>
    <scope>IDENTIFICATION</scope>
    <source>
        <strain evidence="4">USDA</strain>
    </source>
</reference>